<keyword evidence="2" id="KW-1185">Reference proteome</keyword>
<dbReference type="STRING" id="1359168.OCHUTO_0566"/>
<accession>A0A0F3ML57</accession>
<proteinExistence type="predicted"/>
<dbReference type="Proteomes" id="UP000033616">
    <property type="component" value="Unassembled WGS sequence"/>
</dbReference>
<dbReference type="AlphaFoldDB" id="A0A0F3ML57"/>
<evidence type="ECO:0000313" key="1">
    <source>
        <dbReference type="EMBL" id="KJV56182.1"/>
    </source>
</evidence>
<evidence type="ECO:0000313" key="2">
    <source>
        <dbReference type="Proteomes" id="UP000033616"/>
    </source>
</evidence>
<comment type="caution">
    <text evidence="1">The sequence shown here is derived from an EMBL/GenBank/DDBJ whole genome shotgun (WGS) entry which is preliminary data.</text>
</comment>
<reference evidence="1 2" key="1">
    <citation type="submission" date="2015-02" db="EMBL/GenBank/DDBJ databases">
        <title>Genome Sequencing of Rickettsiales.</title>
        <authorList>
            <person name="Daugherty S.C."/>
            <person name="Su Q."/>
            <person name="Abolude K."/>
            <person name="Beier-Sexton M."/>
            <person name="Carlyon J.A."/>
            <person name="Carter R."/>
            <person name="Day N.P."/>
            <person name="Dumler S.J."/>
            <person name="Dyachenko V."/>
            <person name="Godinez A."/>
            <person name="Kurtti T.J."/>
            <person name="Lichay M."/>
            <person name="Mullins K.E."/>
            <person name="Ott S."/>
            <person name="Pappas-Brown V."/>
            <person name="Paris D.H."/>
            <person name="Patel P."/>
            <person name="Richards A.L."/>
            <person name="Sadzewicz L."/>
            <person name="Sears K."/>
            <person name="Seidman D."/>
            <person name="Sengamalay N."/>
            <person name="Stenos J."/>
            <person name="Tallon L.J."/>
            <person name="Vincent G."/>
            <person name="Fraser C.M."/>
            <person name="Munderloh U."/>
            <person name="Dunning-Hotopp J.C."/>
        </authorList>
    </citation>
    <scope>NUCLEOTIDE SEQUENCE [LARGE SCALE GENOMIC DNA]</scope>
    <source>
        <strain evidence="1 2">Fuller</strain>
    </source>
</reference>
<organism evidence="1 2">
    <name type="scientific">Orientia chuto str. Dubai</name>
    <dbReference type="NCBI Taxonomy" id="1359168"/>
    <lineage>
        <taxon>Bacteria</taxon>
        <taxon>Pseudomonadati</taxon>
        <taxon>Pseudomonadota</taxon>
        <taxon>Alphaproteobacteria</taxon>
        <taxon>Rickettsiales</taxon>
        <taxon>Rickettsiaceae</taxon>
        <taxon>Rickettsieae</taxon>
        <taxon>Orientia</taxon>
    </lineage>
</organism>
<protein>
    <submittedName>
        <fullName evidence="1">Uncharacterized protein</fullName>
    </submittedName>
</protein>
<gene>
    <name evidence="1" type="ORF">OCHUTO_0566</name>
</gene>
<sequence>MGIASDLSLAIQHGNVAAVNSIINNSASVIKYCYAIRF</sequence>
<dbReference type="EMBL" id="LANP01000012">
    <property type="protein sequence ID" value="KJV56182.1"/>
    <property type="molecule type" value="Genomic_DNA"/>
</dbReference>
<dbReference type="PATRIC" id="fig|1359168.3.peg.157"/>
<name>A0A0F3ML57_9RICK</name>